<dbReference type="PANTHER" id="PTHR31873:SF6">
    <property type="entry name" value="ASPARTATE DEHYDROGENASE DOMAIN-CONTAINING PROTEIN"/>
    <property type="match status" value="1"/>
</dbReference>
<dbReference type="GO" id="GO:0009435">
    <property type="term" value="P:NAD+ biosynthetic process"/>
    <property type="evidence" value="ECO:0007669"/>
    <property type="project" value="InterPro"/>
</dbReference>
<evidence type="ECO:0000313" key="2">
    <source>
        <dbReference type="Ensembl" id="ENSANAP00000028784.1"/>
    </source>
</evidence>
<dbReference type="SUPFAM" id="SSF55347">
    <property type="entry name" value="Glyceraldehyde-3-phosphate dehydrogenase-like, C-terminal domain"/>
    <property type="match status" value="1"/>
</dbReference>
<dbReference type="PANTHER" id="PTHR31873">
    <property type="entry name" value="L-ASPARTATE DEHYDROGENASE-RELATED"/>
    <property type="match status" value="1"/>
</dbReference>
<sequence length="178" mass="18778">MGDRVKGGKSRHPDLVVEVAHPKIIHESGAQILRHANLLSLRVTMATHPDGFRLEGPLAESHSTGRRTVLYEGPVRGLCPFAPRNSNTMAAAALAAPSLGFDGVIGVLVADLSLTDMHVVDVELSGPPGPTGRSFAVHTRRENPAEPGAVTGSATVTAFWRSLLACCQLPSRPGIHLC</sequence>
<dbReference type="GeneTree" id="ENSGT00390000004452"/>
<gene>
    <name evidence="2" type="primary">ASPDH</name>
</gene>
<dbReference type="GO" id="GO:0033735">
    <property type="term" value="F:aspartate dehydrogenase [NAD(P)+] activity"/>
    <property type="evidence" value="ECO:0007669"/>
    <property type="project" value="InterPro"/>
</dbReference>
<name>A0A2K5E6L1_AOTNA</name>
<dbReference type="Ensembl" id="ENSANAT00000046810.1">
    <property type="protein sequence ID" value="ENSANAP00000028784.1"/>
    <property type="gene ID" value="ENSANAG00000032205.1"/>
</dbReference>
<dbReference type="InterPro" id="IPR002811">
    <property type="entry name" value="Asp_DH"/>
</dbReference>
<feature type="domain" description="Aspartate dehydrogenase" evidence="1">
    <location>
        <begin position="66"/>
        <end position="156"/>
    </location>
</feature>
<reference evidence="2" key="2">
    <citation type="submission" date="2025-09" db="UniProtKB">
        <authorList>
            <consortium name="Ensembl"/>
        </authorList>
    </citation>
    <scope>IDENTIFICATION</scope>
</reference>
<evidence type="ECO:0000313" key="3">
    <source>
        <dbReference type="Proteomes" id="UP000233020"/>
    </source>
</evidence>
<dbReference type="AlphaFoldDB" id="A0A2K5E6L1"/>
<dbReference type="Proteomes" id="UP000233020">
    <property type="component" value="Unplaced"/>
</dbReference>
<accession>A0A2K5E6L1</accession>
<evidence type="ECO:0000259" key="1">
    <source>
        <dbReference type="Pfam" id="PF01958"/>
    </source>
</evidence>
<protein>
    <submittedName>
        <fullName evidence="2">Aspartate dehydrogenase domain containing</fullName>
    </submittedName>
</protein>
<proteinExistence type="predicted"/>
<organism evidence="2 3">
    <name type="scientific">Aotus nancymaae</name>
    <name type="common">Ma's night monkey</name>
    <dbReference type="NCBI Taxonomy" id="37293"/>
    <lineage>
        <taxon>Eukaryota</taxon>
        <taxon>Metazoa</taxon>
        <taxon>Chordata</taxon>
        <taxon>Craniata</taxon>
        <taxon>Vertebrata</taxon>
        <taxon>Euteleostomi</taxon>
        <taxon>Mammalia</taxon>
        <taxon>Eutheria</taxon>
        <taxon>Euarchontoglires</taxon>
        <taxon>Primates</taxon>
        <taxon>Haplorrhini</taxon>
        <taxon>Platyrrhini</taxon>
        <taxon>Aotidae</taxon>
        <taxon>Aotus</taxon>
    </lineage>
</organism>
<dbReference type="Gene3D" id="3.30.360.10">
    <property type="entry name" value="Dihydrodipicolinate Reductase, domain 2"/>
    <property type="match status" value="1"/>
</dbReference>
<reference evidence="2" key="1">
    <citation type="submission" date="2025-08" db="UniProtKB">
        <authorList>
            <consortium name="Ensembl"/>
        </authorList>
    </citation>
    <scope>IDENTIFICATION</scope>
</reference>
<dbReference type="Pfam" id="PF01958">
    <property type="entry name" value="Asp_DH_C"/>
    <property type="match status" value="1"/>
</dbReference>
<keyword evidence="3" id="KW-1185">Reference proteome</keyword>